<dbReference type="Gene3D" id="1.10.238.10">
    <property type="entry name" value="EF-hand"/>
    <property type="match status" value="1"/>
</dbReference>
<dbReference type="InterPro" id="IPR002048">
    <property type="entry name" value="EF_hand_dom"/>
</dbReference>
<organism evidence="2 3">
    <name type="scientific">Nyssa sinensis</name>
    <dbReference type="NCBI Taxonomy" id="561372"/>
    <lineage>
        <taxon>Eukaryota</taxon>
        <taxon>Viridiplantae</taxon>
        <taxon>Streptophyta</taxon>
        <taxon>Embryophyta</taxon>
        <taxon>Tracheophyta</taxon>
        <taxon>Spermatophyta</taxon>
        <taxon>Magnoliopsida</taxon>
        <taxon>eudicotyledons</taxon>
        <taxon>Gunneridae</taxon>
        <taxon>Pentapetalae</taxon>
        <taxon>asterids</taxon>
        <taxon>Cornales</taxon>
        <taxon>Nyssaceae</taxon>
        <taxon>Nyssa</taxon>
    </lineage>
</organism>
<reference evidence="2 3" key="1">
    <citation type="submission" date="2019-09" db="EMBL/GenBank/DDBJ databases">
        <title>A chromosome-level genome assembly of the Chinese tupelo Nyssa sinensis.</title>
        <authorList>
            <person name="Yang X."/>
            <person name="Kang M."/>
            <person name="Yang Y."/>
            <person name="Xiong H."/>
            <person name="Wang M."/>
            <person name="Zhang Z."/>
            <person name="Wang Z."/>
            <person name="Wu H."/>
            <person name="Ma T."/>
            <person name="Liu J."/>
            <person name="Xi Z."/>
        </authorList>
    </citation>
    <scope>NUCLEOTIDE SEQUENCE [LARGE SCALE GENOMIC DNA]</scope>
    <source>
        <strain evidence="2">J267</strain>
        <tissue evidence="2">Leaf</tissue>
    </source>
</reference>
<dbReference type="AlphaFoldDB" id="A0A5J5A6M1"/>
<dbReference type="GO" id="GO:0005509">
    <property type="term" value="F:calcium ion binding"/>
    <property type="evidence" value="ECO:0007669"/>
    <property type="project" value="InterPro"/>
</dbReference>
<dbReference type="PROSITE" id="PS50222">
    <property type="entry name" value="EF_HAND_2"/>
    <property type="match status" value="1"/>
</dbReference>
<keyword evidence="3" id="KW-1185">Reference proteome</keyword>
<dbReference type="InterPro" id="IPR011992">
    <property type="entry name" value="EF-hand-dom_pair"/>
</dbReference>
<dbReference type="Proteomes" id="UP000325577">
    <property type="component" value="Linkage Group LG3"/>
</dbReference>
<protein>
    <recommendedName>
        <fullName evidence="1">EF-hand domain-containing protein</fullName>
    </recommendedName>
</protein>
<dbReference type="Pfam" id="PF13405">
    <property type="entry name" value="EF-hand_6"/>
    <property type="match status" value="1"/>
</dbReference>
<dbReference type="EMBL" id="CM018046">
    <property type="protein sequence ID" value="KAA8525586.1"/>
    <property type="molecule type" value="Genomic_DNA"/>
</dbReference>
<evidence type="ECO:0000313" key="3">
    <source>
        <dbReference type="Proteomes" id="UP000325577"/>
    </source>
</evidence>
<accession>A0A5J5A6M1</accession>
<sequence length="120" mass="13668">MAITSRVFKLELEMGRLRQKTYERDRVILDPRSAAGSPQEISSTISPMKSQYEGRIICLHATHQASTKPSYTEEQLRQLFRMFDRDGNGYITAELAHSMAEAWTCLDSRGAYKDEQGGFC</sequence>
<dbReference type="SUPFAM" id="SSF47473">
    <property type="entry name" value="EF-hand"/>
    <property type="match status" value="1"/>
</dbReference>
<proteinExistence type="predicted"/>
<evidence type="ECO:0000313" key="2">
    <source>
        <dbReference type="EMBL" id="KAA8525586.1"/>
    </source>
</evidence>
<feature type="domain" description="EF-hand" evidence="1">
    <location>
        <begin position="71"/>
        <end position="106"/>
    </location>
</feature>
<dbReference type="OrthoDB" id="26525at2759"/>
<name>A0A5J5A6M1_9ASTE</name>
<gene>
    <name evidence="2" type="ORF">F0562_007441</name>
</gene>
<evidence type="ECO:0000259" key="1">
    <source>
        <dbReference type="PROSITE" id="PS50222"/>
    </source>
</evidence>